<dbReference type="EC" id="4.2.1.2" evidence="5"/>
<dbReference type="PANTHER" id="PTHR11444:SF22">
    <property type="entry name" value="FUMARATE HYDRATASE CLASS II"/>
    <property type="match status" value="1"/>
</dbReference>
<comment type="catalytic activity">
    <reaction evidence="5">
        <text>(S)-malate = fumarate + H2O</text>
        <dbReference type="Rhea" id="RHEA:12460"/>
        <dbReference type="ChEBI" id="CHEBI:15377"/>
        <dbReference type="ChEBI" id="CHEBI:15589"/>
        <dbReference type="ChEBI" id="CHEBI:29806"/>
        <dbReference type="EC" id="4.2.1.2"/>
    </reaction>
</comment>
<dbReference type="SUPFAM" id="SSF48557">
    <property type="entry name" value="L-aspartase-like"/>
    <property type="match status" value="1"/>
</dbReference>
<dbReference type="InterPro" id="IPR005677">
    <property type="entry name" value="Fum_hydII"/>
</dbReference>
<dbReference type="PRINTS" id="PR00149">
    <property type="entry name" value="FUMRATELYASE"/>
</dbReference>
<keyword evidence="2 5" id="KW-0963">Cytoplasm</keyword>
<dbReference type="InterPro" id="IPR024083">
    <property type="entry name" value="Fumarase/histidase_N"/>
</dbReference>
<comment type="subunit">
    <text evidence="5">Homotetramer.</text>
</comment>
<feature type="binding site" evidence="5">
    <location>
        <begin position="178"/>
        <end position="180"/>
    </location>
    <ligand>
        <name>substrate</name>
    </ligand>
</feature>
<keyword evidence="10" id="KW-1185">Reference proteome</keyword>
<evidence type="ECO:0000256" key="3">
    <source>
        <dbReference type="ARBA" id="ARBA00022532"/>
    </source>
</evidence>
<evidence type="ECO:0000256" key="6">
    <source>
        <dbReference type="SAM" id="MobiDB-lite"/>
    </source>
</evidence>
<dbReference type="CDD" id="cd01362">
    <property type="entry name" value="Fumarase_classII"/>
    <property type="match status" value="1"/>
</dbReference>
<feature type="binding site" evidence="5">
    <location>
        <begin position="364"/>
        <end position="366"/>
    </location>
    <ligand>
        <name>substrate</name>
    </ligand>
</feature>
<dbReference type="InterPro" id="IPR018951">
    <property type="entry name" value="Fumarase_C_C"/>
</dbReference>
<feature type="domain" description="Fumarate lyase N-terminal" evidence="7">
    <location>
        <begin position="58"/>
        <end position="382"/>
    </location>
</feature>
<keyword evidence="4 5" id="KW-0456">Lyase</keyword>
<dbReference type="Pfam" id="PF10415">
    <property type="entry name" value="FumaraseC_C"/>
    <property type="match status" value="1"/>
</dbReference>
<dbReference type="PRINTS" id="PR00145">
    <property type="entry name" value="ARGSUCLYASE"/>
</dbReference>
<dbReference type="HAMAP" id="MF_00743">
    <property type="entry name" value="FumaraseC"/>
    <property type="match status" value="1"/>
</dbReference>
<gene>
    <name evidence="5" type="primary">fumC</name>
    <name evidence="9" type="ORF">LX12_001619</name>
</gene>
<feature type="site" description="Important for catalytic activity" evidence="5">
    <location>
        <position position="371"/>
    </location>
</feature>
<protein>
    <recommendedName>
        <fullName evidence="5">Fumarate hydratase class II</fullName>
        <shortName evidence="5">Fumarase C</shortName>
        <ecNumber evidence="5">4.2.1.2</ecNumber>
    </recommendedName>
    <alternativeName>
        <fullName evidence="5">Aerobic fumarase</fullName>
    </alternativeName>
    <alternativeName>
        <fullName evidence="5">Iron-independent fumarase</fullName>
    </alternativeName>
</protein>
<evidence type="ECO:0000256" key="4">
    <source>
        <dbReference type="ARBA" id="ARBA00023239"/>
    </source>
</evidence>
<feature type="region of interest" description="Disordered" evidence="6">
    <location>
        <begin position="1"/>
        <end position="28"/>
    </location>
</feature>
<organism evidence="9 10">
    <name type="scientific">Williamsia serinedens</name>
    <dbReference type="NCBI Taxonomy" id="391736"/>
    <lineage>
        <taxon>Bacteria</taxon>
        <taxon>Bacillati</taxon>
        <taxon>Actinomycetota</taxon>
        <taxon>Actinomycetes</taxon>
        <taxon>Mycobacteriales</taxon>
        <taxon>Nocardiaceae</taxon>
        <taxon>Williamsia</taxon>
    </lineage>
</organism>
<feature type="active site" evidence="5">
    <location>
        <position position="358"/>
    </location>
</feature>
<evidence type="ECO:0000256" key="5">
    <source>
        <dbReference type="HAMAP-Rule" id="MF_00743"/>
    </source>
</evidence>
<comment type="function">
    <text evidence="5">Involved in the TCA cycle. Catalyzes the stereospecific interconversion of fumarate to L-malate.</text>
</comment>
<dbReference type="NCBIfam" id="NF008909">
    <property type="entry name" value="PRK12273.1"/>
    <property type="match status" value="1"/>
</dbReference>
<feature type="domain" description="Fumarase C C-terminal" evidence="8">
    <location>
        <begin position="448"/>
        <end position="504"/>
    </location>
</feature>
<feature type="binding site" description="in site B" evidence="5">
    <location>
        <begin position="168"/>
        <end position="171"/>
    </location>
    <ligand>
        <name>substrate</name>
    </ligand>
</feature>
<evidence type="ECO:0000256" key="2">
    <source>
        <dbReference type="ARBA" id="ARBA00022490"/>
    </source>
</evidence>
<evidence type="ECO:0000259" key="8">
    <source>
        <dbReference type="Pfam" id="PF10415"/>
    </source>
</evidence>
<comment type="miscellaneous">
    <text evidence="5">There are 2 substrate-binding sites: the catalytic A site, and the non-catalytic B site that may play a role in the transfer of substrate or product between the active site and the solvent. Alternatively, the B site may bind allosteric effectors.</text>
</comment>
<dbReference type="Pfam" id="PF00206">
    <property type="entry name" value="Lyase_1"/>
    <property type="match status" value="1"/>
</dbReference>
<dbReference type="InterPro" id="IPR008948">
    <property type="entry name" value="L-Aspartase-like"/>
</dbReference>
<proteinExistence type="inferred from homology"/>
<comment type="similarity">
    <text evidence="1 5">Belongs to the class-II fumarase/aspartase family. Fumarase subfamily.</text>
</comment>
<feature type="binding site" evidence="5">
    <location>
        <position position="226"/>
    </location>
    <ligand>
        <name>substrate</name>
    </ligand>
</feature>
<evidence type="ECO:0000313" key="9">
    <source>
        <dbReference type="EMBL" id="MCP2160432.1"/>
    </source>
</evidence>
<dbReference type="PROSITE" id="PS00163">
    <property type="entry name" value="FUMARATE_LYASES"/>
    <property type="match status" value="1"/>
</dbReference>
<accession>A0ABT1H3M7</accession>
<dbReference type="Gene3D" id="1.20.200.10">
    <property type="entry name" value="Fumarase/aspartase (Central domain)"/>
    <property type="match status" value="1"/>
</dbReference>
<feature type="active site" description="Proton donor/acceptor" evidence="5">
    <location>
        <position position="227"/>
    </location>
</feature>
<reference evidence="9 10" key="1">
    <citation type="submission" date="2022-06" db="EMBL/GenBank/DDBJ databases">
        <title>Genomic Encyclopedia of Archaeal and Bacterial Type Strains, Phase II (KMG-II): from individual species to whole genera.</title>
        <authorList>
            <person name="Goeker M."/>
        </authorList>
    </citation>
    <scope>NUCLEOTIDE SEQUENCE [LARGE SCALE GENOMIC DNA]</scope>
    <source>
        <strain evidence="9 10">DSM 45037</strain>
    </source>
</reference>
<feature type="binding site" evidence="5">
    <location>
        <begin position="144"/>
        <end position="146"/>
    </location>
    <ligand>
        <name>substrate</name>
    </ligand>
</feature>
<dbReference type="Proteomes" id="UP001205740">
    <property type="component" value="Unassembled WGS sequence"/>
</dbReference>
<comment type="subcellular location">
    <subcellularLocation>
        <location evidence="5">Cytoplasm</location>
    </subcellularLocation>
</comment>
<evidence type="ECO:0000256" key="1">
    <source>
        <dbReference type="ARBA" id="ARBA00009084"/>
    </source>
</evidence>
<dbReference type="PANTHER" id="PTHR11444">
    <property type="entry name" value="ASPARTATEAMMONIA/ARGININOSUCCINATE/ADENYLOSUCCINATE LYASE"/>
    <property type="match status" value="1"/>
</dbReference>
<feature type="binding site" evidence="5">
    <location>
        <position position="359"/>
    </location>
    <ligand>
        <name>substrate</name>
    </ligand>
</feature>
<sequence>MRPKGSAVTRSGAAALQVERPQRTRDHATRAMQTPIRVACMSNDAASGEYRIEHDTMGEVRVPVAALWRAQTQRAVENFPISHRPLERTQIRAMGLLKAACAQVNKDLGLLEAEKADAIIAAATEIADGAHDDQFPIDVFQTGSGTSSNMNTNEVIASIAKNNGVEVHPNDHVNMSQSSNDTFPTATHVAATEAAATDLIPALQHLHSALADKASEWREVVKSGRTHLMDAVPVTLGQEFGGYARQVEAGIERVEASLVRVGELPIGGTAVGTGLNAPEGFGTKVVADLVSRTGVEHLSLAKDNFEAQAARDGLVELSGVLKTIAVSLTKIANDVRWMGSGPLTGLGEIRLPDLQPGSSIMPGKVNPVLPEAVTQVAAQVVGNDAAVTWGGGNGAFELNVYIPMMARNVLESLKLLANVSRLFADRCIVGLEANTEHLKTLAESSPSIVTPLNSAIGYEEAAAVAKQALKEGKTIRQTVMDRGLIGDKLSEAELDKRLDVLKMANLDHER</sequence>
<keyword evidence="3 5" id="KW-0816">Tricarboxylic acid cycle</keyword>
<evidence type="ECO:0000313" key="10">
    <source>
        <dbReference type="Proteomes" id="UP001205740"/>
    </source>
</evidence>
<dbReference type="InterPro" id="IPR020557">
    <property type="entry name" value="Fumarate_lyase_CS"/>
</dbReference>
<name>A0ABT1H3M7_9NOCA</name>
<comment type="pathway">
    <text evidence="5">Carbohydrate metabolism; tricarboxylic acid cycle; (S)-malate from fumarate: step 1/1.</text>
</comment>
<comment type="caution">
    <text evidence="9">The sequence shown here is derived from an EMBL/GenBank/DDBJ whole genome shotgun (WGS) entry which is preliminary data.</text>
</comment>
<dbReference type="InterPro" id="IPR022761">
    <property type="entry name" value="Fumarate_lyase_N"/>
</dbReference>
<dbReference type="EMBL" id="JAMTCG010000003">
    <property type="protein sequence ID" value="MCP2160432.1"/>
    <property type="molecule type" value="Genomic_DNA"/>
</dbReference>
<dbReference type="InterPro" id="IPR000362">
    <property type="entry name" value="Fumarate_lyase_fam"/>
</dbReference>
<evidence type="ECO:0000259" key="7">
    <source>
        <dbReference type="Pfam" id="PF00206"/>
    </source>
</evidence>
<dbReference type="Gene3D" id="1.10.40.30">
    <property type="entry name" value="Fumarase/aspartase (C-terminal domain)"/>
    <property type="match status" value="1"/>
</dbReference>
<dbReference type="Gene3D" id="1.10.275.10">
    <property type="entry name" value="Fumarase/aspartase (N-terminal domain)"/>
    <property type="match status" value="1"/>
</dbReference>